<dbReference type="PROSITE" id="PS51352">
    <property type="entry name" value="THIOREDOXIN_2"/>
    <property type="match status" value="1"/>
</dbReference>
<dbReference type="InterPro" id="IPR036249">
    <property type="entry name" value="Thioredoxin-like_sf"/>
</dbReference>
<evidence type="ECO:0000256" key="6">
    <source>
        <dbReference type="ARBA" id="ARBA00023157"/>
    </source>
</evidence>
<keyword evidence="4" id="KW-0813">Transport</keyword>
<comment type="similarity">
    <text evidence="1">Belongs to the thioredoxin family. DsbA subfamily.</text>
</comment>
<dbReference type="Pfam" id="PF13462">
    <property type="entry name" value="Thioredoxin_4"/>
    <property type="match status" value="1"/>
</dbReference>
<comment type="similarity">
    <text evidence="2">Belongs to the glutaredoxin family.</text>
</comment>
<keyword evidence="7" id="KW-0676">Redox-active center</keyword>
<dbReference type="InterPro" id="IPR012336">
    <property type="entry name" value="Thioredoxin-like_fold"/>
</dbReference>
<keyword evidence="11" id="KW-1185">Reference proteome</keyword>
<feature type="domain" description="Thioredoxin" evidence="9">
    <location>
        <begin position="40"/>
        <end position="222"/>
    </location>
</feature>
<dbReference type="PANTHER" id="PTHR13887">
    <property type="entry name" value="GLUTATHIONE S-TRANSFERASE KAPPA"/>
    <property type="match status" value="1"/>
</dbReference>
<dbReference type="AlphaFoldDB" id="A0AA41G2G0"/>
<organism evidence="10 11">
    <name type="scientific">Haloarcula salina</name>
    <dbReference type="NCBI Taxonomy" id="1429914"/>
    <lineage>
        <taxon>Archaea</taxon>
        <taxon>Methanobacteriati</taxon>
        <taxon>Methanobacteriota</taxon>
        <taxon>Stenosarchaea group</taxon>
        <taxon>Halobacteria</taxon>
        <taxon>Halobacteriales</taxon>
        <taxon>Haloarculaceae</taxon>
        <taxon>Haloarcula</taxon>
    </lineage>
</organism>
<name>A0AA41G2G0_9EURY</name>
<protein>
    <submittedName>
        <fullName evidence="10">DsbA family protein</fullName>
    </submittedName>
</protein>
<dbReference type="InterPro" id="IPR006311">
    <property type="entry name" value="TAT_signal"/>
</dbReference>
<comment type="caution">
    <text evidence="10">The sequence shown here is derived from an EMBL/GenBank/DDBJ whole genome shotgun (WGS) entry which is preliminary data.</text>
</comment>
<evidence type="ECO:0000256" key="4">
    <source>
        <dbReference type="ARBA" id="ARBA00022982"/>
    </source>
</evidence>
<feature type="compositionally biased region" description="Pro residues" evidence="8">
    <location>
        <begin position="42"/>
        <end position="53"/>
    </location>
</feature>
<evidence type="ECO:0000259" key="9">
    <source>
        <dbReference type="PROSITE" id="PS51352"/>
    </source>
</evidence>
<evidence type="ECO:0000313" key="10">
    <source>
        <dbReference type="EMBL" id="MBV0903122.1"/>
    </source>
</evidence>
<keyword evidence="4" id="KW-0249">Electron transport</keyword>
<evidence type="ECO:0000256" key="8">
    <source>
        <dbReference type="SAM" id="MobiDB-lite"/>
    </source>
</evidence>
<dbReference type="EMBL" id="JAHQXE010000005">
    <property type="protein sequence ID" value="MBV0903122.1"/>
    <property type="molecule type" value="Genomic_DNA"/>
</dbReference>
<evidence type="ECO:0000256" key="2">
    <source>
        <dbReference type="ARBA" id="ARBA00007787"/>
    </source>
</evidence>
<gene>
    <name evidence="10" type="ORF">KTS37_15120</name>
</gene>
<reference evidence="10" key="1">
    <citation type="submission" date="2021-06" db="EMBL/GenBank/DDBJ databases">
        <title>New haloarchaea isolates fom saline soil.</title>
        <authorList>
            <person name="Duran-Viseras A."/>
            <person name="Sanchez-Porro C.S."/>
            <person name="Ventosa A."/>
        </authorList>
    </citation>
    <scope>NUCLEOTIDE SEQUENCE</scope>
    <source>
        <strain evidence="10">JCM 18369</strain>
    </source>
</reference>
<evidence type="ECO:0000256" key="3">
    <source>
        <dbReference type="ARBA" id="ARBA00022729"/>
    </source>
</evidence>
<keyword evidence="5" id="KW-0560">Oxidoreductase</keyword>
<accession>A0AA41G2G0</accession>
<feature type="region of interest" description="Disordered" evidence="8">
    <location>
        <begin position="25"/>
        <end position="58"/>
    </location>
</feature>
<dbReference type="GO" id="GO:0016491">
    <property type="term" value="F:oxidoreductase activity"/>
    <property type="evidence" value="ECO:0007669"/>
    <property type="project" value="UniProtKB-KW"/>
</dbReference>
<evidence type="ECO:0000256" key="7">
    <source>
        <dbReference type="ARBA" id="ARBA00023284"/>
    </source>
</evidence>
<dbReference type="Gene3D" id="3.40.30.10">
    <property type="entry name" value="Glutaredoxin"/>
    <property type="match status" value="1"/>
</dbReference>
<evidence type="ECO:0000256" key="1">
    <source>
        <dbReference type="ARBA" id="ARBA00005791"/>
    </source>
</evidence>
<sequence>MNRRTRRGFLTASLAALGATAGCLGGDSGADSPTDSGTQTPTPTPVPGQPLPTPVAGDPEADVTVAVYEDYACPHCRTYAEEVYPQVRETYISEGTIRYEFHDFPIPVDETVSWQAASSARAVQDEAGDEAFFTYSERLFANQSSLGPETYADLTDGLDVDGETVRAAATGELYRPTVSADRQNGIDRGVQATPAVLVNGEPVGWQEIAFEPLQSAIESARGN</sequence>
<dbReference type="PROSITE" id="PS51318">
    <property type="entry name" value="TAT"/>
    <property type="match status" value="1"/>
</dbReference>
<evidence type="ECO:0000313" key="11">
    <source>
        <dbReference type="Proteomes" id="UP001166304"/>
    </source>
</evidence>
<dbReference type="PANTHER" id="PTHR13887:SF14">
    <property type="entry name" value="DISULFIDE BOND FORMATION PROTEIN D"/>
    <property type="match status" value="1"/>
</dbReference>
<dbReference type="InterPro" id="IPR013766">
    <property type="entry name" value="Thioredoxin_domain"/>
</dbReference>
<evidence type="ECO:0000256" key="5">
    <source>
        <dbReference type="ARBA" id="ARBA00023002"/>
    </source>
</evidence>
<dbReference type="SUPFAM" id="SSF52833">
    <property type="entry name" value="Thioredoxin-like"/>
    <property type="match status" value="1"/>
</dbReference>
<proteinExistence type="inferred from homology"/>
<dbReference type="RefSeq" id="WP_162413869.1">
    <property type="nucleotide sequence ID" value="NZ_JAHQXE010000005.1"/>
</dbReference>
<keyword evidence="3" id="KW-0732">Signal</keyword>
<dbReference type="Proteomes" id="UP001166304">
    <property type="component" value="Unassembled WGS sequence"/>
</dbReference>
<keyword evidence="6" id="KW-1015">Disulfide bond</keyword>
<dbReference type="PROSITE" id="PS51257">
    <property type="entry name" value="PROKAR_LIPOPROTEIN"/>
    <property type="match status" value="1"/>
</dbReference>